<dbReference type="PIRSF" id="PIRSF028177">
    <property type="entry name" value="Polyketide_synth_Omtfrase_TcmP"/>
    <property type="match status" value="1"/>
</dbReference>
<dbReference type="Gene3D" id="3.40.50.150">
    <property type="entry name" value="Vaccinia Virus protein VP39"/>
    <property type="match status" value="1"/>
</dbReference>
<keyword evidence="2 3" id="KW-0808">Transferase</keyword>
<dbReference type="PANTHER" id="PTHR43619">
    <property type="entry name" value="S-ADENOSYL-L-METHIONINE-DEPENDENT METHYLTRANSFERASE YKTD-RELATED"/>
    <property type="match status" value="1"/>
</dbReference>
<proteinExistence type="predicted"/>
<dbReference type="PANTHER" id="PTHR43619:SF2">
    <property type="entry name" value="S-ADENOSYL-L-METHIONINE-DEPENDENT METHYLTRANSFERASES SUPERFAMILY PROTEIN"/>
    <property type="match status" value="1"/>
</dbReference>
<dbReference type="Proteomes" id="UP000193866">
    <property type="component" value="Unassembled WGS sequence"/>
</dbReference>
<gene>
    <name evidence="3" type="ORF">AWC16_14190</name>
</gene>
<evidence type="ECO:0000313" key="3">
    <source>
        <dbReference type="EMBL" id="ORW10509.1"/>
    </source>
</evidence>
<dbReference type="OrthoDB" id="9800233at2"/>
<dbReference type="RefSeq" id="WP_085265140.1">
    <property type="nucleotide sequence ID" value="NZ_LQPG01000022.1"/>
</dbReference>
<keyword evidence="4" id="KW-1185">Reference proteome</keyword>
<dbReference type="SUPFAM" id="SSF53335">
    <property type="entry name" value="S-adenosyl-L-methionine-dependent methyltransferases"/>
    <property type="match status" value="1"/>
</dbReference>
<dbReference type="GO" id="GO:0008168">
    <property type="term" value="F:methyltransferase activity"/>
    <property type="evidence" value="ECO:0007669"/>
    <property type="project" value="UniProtKB-KW"/>
</dbReference>
<organism evidence="3 4">
    <name type="scientific">Mycolicibacter longobardus</name>
    <dbReference type="NCBI Taxonomy" id="1108812"/>
    <lineage>
        <taxon>Bacteria</taxon>
        <taxon>Bacillati</taxon>
        <taxon>Actinomycetota</taxon>
        <taxon>Actinomycetes</taxon>
        <taxon>Mycobacteriales</taxon>
        <taxon>Mycobacteriaceae</taxon>
        <taxon>Mycolicibacter</taxon>
    </lineage>
</organism>
<name>A0A1X1YHC3_9MYCO</name>
<reference evidence="3 4" key="1">
    <citation type="submission" date="2016-01" db="EMBL/GenBank/DDBJ databases">
        <title>The new phylogeny of the genus Mycobacterium.</title>
        <authorList>
            <person name="Tarcisio F."/>
            <person name="Conor M."/>
            <person name="Antonella G."/>
            <person name="Elisabetta G."/>
            <person name="Giulia F.S."/>
            <person name="Sara T."/>
            <person name="Anna F."/>
            <person name="Clotilde B."/>
            <person name="Roberto B."/>
            <person name="Veronica D.S."/>
            <person name="Fabio R."/>
            <person name="Monica P."/>
            <person name="Olivier J."/>
            <person name="Enrico T."/>
            <person name="Nicola S."/>
        </authorList>
    </citation>
    <scope>NUCLEOTIDE SEQUENCE [LARGE SCALE GENOMIC DNA]</scope>
    <source>
        <strain evidence="3 4">DSM 45394</strain>
    </source>
</reference>
<evidence type="ECO:0000256" key="1">
    <source>
        <dbReference type="ARBA" id="ARBA00022603"/>
    </source>
</evidence>
<dbReference type="InterPro" id="IPR007213">
    <property type="entry name" value="Ppm1/Ppm2/Tcmp"/>
</dbReference>
<dbReference type="AlphaFoldDB" id="A0A1X1YHC3"/>
<dbReference type="STRING" id="1108812.AWC16_14190"/>
<accession>A0A1X1YHC3</accession>
<comment type="caution">
    <text evidence="3">The sequence shown here is derived from an EMBL/GenBank/DDBJ whole genome shotgun (WGS) entry which is preliminary data.</text>
</comment>
<dbReference type="InterPro" id="IPR016874">
    <property type="entry name" value="TcmP-like"/>
</dbReference>
<evidence type="ECO:0000256" key="2">
    <source>
        <dbReference type="ARBA" id="ARBA00022679"/>
    </source>
</evidence>
<sequence length="274" mass="31123">MGKVQPDLGEVQETLLIPLYGRARDSASRHPILHDTRAAELVADLDYDFGRFRGGSLPGSVLRTAIFDVWVRRFLRDHPGGTIIEIGTGLNTRFERVDNGRLRWFDLDLPDTIELRRRYFADTDRRTMLAGSVLDTDWFDAVAAAPAPYLFVAEAVLLYFPEDQVRGAVGNLTDRFAGSQLLIDTGGHKMIENQHRNGAMRELTARMQWICDDPRRLNTWGMELLESRTMATPQPELATALPWRYRYGLPALARILPAFVNAYRFNLFRLGNAS</sequence>
<dbReference type="InterPro" id="IPR029063">
    <property type="entry name" value="SAM-dependent_MTases_sf"/>
</dbReference>
<dbReference type="GO" id="GO:0032259">
    <property type="term" value="P:methylation"/>
    <property type="evidence" value="ECO:0007669"/>
    <property type="project" value="UniProtKB-KW"/>
</dbReference>
<dbReference type="Pfam" id="PF04072">
    <property type="entry name" value="LCM"/>
    <property type="match status" value="1"/>
</dbReference>
<dbReference type="EMBL" id="LQPG01000022">
    <property type="protein sequence ID" value="ORW10509.1"/>
    <property type="molecule type" value="Genomic_DNA"/>
</dbReference>
<keyword evidence="1 3" id="KW-0489">Methyltransferase</keyword>
<evidence type="ECO:0000313" key="4">
    <source>
        <dbReference type="Proteomes" id="UP000193866"/>
    </source>
</evidence>
<protein>
    <submittedName>
        <fullName evidence="3">Methyltransferase</fullName>
    </submittedName>
</protein>